<comment type="caution">
    <text evidence="2">The sequence shown here is derived from an EMBL/GenBank/DDBJ whole genome shotgun (WGS) entry which is preliminary data.</text>
</comment>
<evidence type="ECO:0000256" key="1">
    <source>
        <dbReference type="SAM" id="Phobius"/>
    </source>
</evidence>
<dbReference type="EMBL" id="VOHM01000009">
    <property type="protein sequence ID" value="TWT26518.1"/>
    <property type="molecule type" value="Genomic_DNA"/>
</dbReference>
<dbReference type="Proteomes" id="UP000320791">
    <property type="component" value="Unassembled WGS sequence"/>
</dbReference>
<evidence type="ECO:0000313" key="2">
    <source>
        <dbReference type="EMBL" id="TWT26518.1"/>
    </source>
</evidence>
<feature type="transmembrane region" description="Helical" evidence="1">
    <location>
        <begin position="7"/>
        <end position="25"/>
    </location>
</feature>
<accession>A0A5C5UKK3</accession>
<name>A0A5C5UKK3_9CORY</name>
<reference evidence="2 3" key="1">
    <citation type="submission" date="2019-08" db="EMBL/GenBank/DDBJ databases">
        <authorList>
            <person name="Lei W."/>
        </authorList>
    </citation>
    <scope>NUCLEOTIDE SEQUENCE [LARGE SCALE GENOMIC DNA]</scope>
    <source>
        <strain evidence="2 3">CCUG 58627</strain>
    </source>
</reference>
<gene>
    <name evidence="2" type="ORF">FRX94_05525</name>
</gene>
<keyword evidence="3" id="KW-1185">Reference proteome</keyword>
<organism evidence="2 3">
    <name type="scientific">Corynebacterium canis</name>
    <dbReference type="NCBI Taxonomy" id="679663"/>
    <lineage>
        <taxon>Bacteria</taxon>
        <taxon>Bacillati</taxon>
        <taxon>Actinomycetota</taxon>
        <taxon>Actinomycetes</taxon>
        <taxon>Mycobacteriales</taxon>
        <taxon>Corynebacteriaceae</taxon>
        <taxon>Corynebacterium</taxon>
    </lineage>
</organism>
<keyword evidence="1" id="KW-1133">Transmembrane helix</keyword>
<proteinExistence type="predicted"/>
<dbReference type="AlphaFoldDB" id="A0A5C5UKK3"/>
<protein>
    <submittedName>
        <fullName evidence="2">Uncharacterized protein</fullName>
    </submittedName>
</protein>
<keyword evidence="1" id="KW-0812">Transmembrane</keyword>
<dbReference type="RefSeq" id="WP_146324133.1">
    <property type="nucleotide sequence ID" value="NZ_BAABLR010000074.1"/>
</dbReference>
<feature type="transmembrane region" description="Helical" evidence="1">
    <location>
        <begin position="31"/>
        <end position="49"/>
    </location>
</feature>
<sequence>MNFVIKAILTLIFAAITVMLFVRNGVGPDSLIMGAGTVVLAVATIQAAAKRSSEPKNAE</sequence>
<keyword evidence="1" id="KW-0472">Membrane</keyword>
<evidence type="ECO:0000313" key="3">
    <source>
        <dbReference type="Proteomes" id="UP000320791"/>
    </source>
</evidence>